<dbReference type="Proteomes" id="UP000008805">
    <property type="component" value="Chromosome"/>
</dbReference>
<dbReference type="HOGENOM" id="CLU_013985_42_2_11"/>
<evidence type="ECO:0000259" key="1">
    <source>
        <dbReference type="PROSITE" id="PS51186"/>
    </source>
</evidence>
<dbReference type="PANTHER" id="PTHR43138:SF1">
    <property type="entry name" value="N-ACETYLTRANSFERASE ACA1"/>
    <property type="match status" value="1"/>
</dbReference>
<reference evidence="2 3" key="2">
    <citation type="submission" date="2010-03" db="EMBL/GenBank/DDBJ databases">
        <authorList>
            <person name="Pajon A."/>
        </authorList>
    </citation>
    <scope>NUCLEOTIDE SEQUENCE [LARGE SCALE GENOMIC DNA]</scope>
    <source>
        <strain evidence="3">7-10-1-b</strain>
    </source>
</reference>
<proteinExistence type="predicted"/>
<dbReference type="InterPro" id="IPR000182">
    <property type="entry name" value="GNAT_dom"/>
</dbReference>
<evidence type="ECO:0000313" key="2">
    <source>
        <dbReference type="EMBL" id="CBL03517.1"/>
    </source>
</evidence>
<keyword evidence="3" id="KW-1185">Reference proteome</keyword>
<dbReference type="PANTHER" id="PTHR43138">
    <property type="entry name" value="ACETYLTRANSFERASE, GNAT FAMILY"/>
    <property type="match status" value="1"/>
</dbReference>
<protein>
    <submittedName>
        <fullName evidence="2">Sortase and related acyltransferases</fullName>
    </submittedName>
</protein>
<dbReference type="InterPro" id="IPR052742">
    <property type="entry name" value="Mito_N-acetyltransferase"/>
</dbReference>
<feature type="domain" description="N-acetyltransferase" evidence="1">
    <location>
        <begin position="13"/>
        <end position="173"/>
    </location>
</feature>
<dbReference type="CDD" id="cd04301">
    <property type="entry name" value="NAT_SF"/>
    <property type="match status" value="1"/>
</dbReference>
<dbReference type="Gene3D" id="3.40.630.30">
    <property type="match status" value="1"/>
</dbReference>
<gene>
    <name evidence="2" type="ORF">GPA_05930</name>
</gene>
<keyword evidence="2" id="KW-0012">Acyltransferase</keyword>
<organism evidence="2 3">
    <name type="scientific">Gordonibacter pamelaeae 7-10-1-b</name>
    <dbReference type="NCBI Taxonomy" id="657308"/>
    <lineage>
        <taxon>Bacteria</taxon>
        <taxon>Bacillati</taxon>
        <taxon>Actinomycetota</taxon>
        <taxon>Coriobacteriia</taxon>
        <taxon>Eggerthellales</taxon>
        <taxon>Eggerthellaceae</taxon>
        <taxon>Gordonibacter</taxon>
    </lineage>
</organism>
<dbReference type="PROSITE" id="PS51186">
    <property type="entry name" value="GNAT"/>
    <property type="match status" value="1"/>
</dbReference>
<keyword evidence="2" id="KW-0808">Transferase</keyword>
<sequence>MVKPARKDAPMALEIRPYREEDLAGMLKVWNEVVEGGEAFPQIEPLTLEKAAEFFAAQTLSVVADLDGKVMGLYVLHPNNVGRCAHVGNASYAVASSVRGLGLGRALVEDSLAQAARKGFRGLQFNAVVAGNAGAIHLYEDLGFVRVGTVPGGFVNFMGGYEDIHIYYRDCVDTRRPC</sequence>
<dbReference type="InterPro" id="IPR016181">
    <property type="entry name" value="Acyl_CoA_acyltransferase"/>
</dbReference>
<name>D6E720_9ACTN</name>
<accession>D6E720</accession>
<dbReference type="KEGG" id="gpa:GPA_05930"/>
<evidence type="ECO:0000313" key="3">
    <source>
        <dbReference type="Proteomes" id="UP000008805"/>
    </source>
</evidence>
<dbReference type="GO" id="GO:0016747">
    <property type="term" value="F:acyltransferase activity, transferring groups other than amino-acyl groups"/>
    <property type="evidence" value="ECO:0007669"/>
    <property type="project" value="InterPro"/>
</dbReference>
<dbReference type="PATRIC" id="fig|657308.3.peg.160"/>
<dbReference type="SUPFAM" id="SSF55729">
    <property type="entry name" value="Acyl-CoA N-acyltransferases (Nat)"/>
    <property type="match status" value="1"/>
</dbReference>
<dbReference type="AlphaFoldDB" id="D6E720"/>
<dbReference type="EMBL" id="FP929047">
    <property type="protein sequence ID" value="CBL03517.1"/>
    <property type="molecule type" value="Genomic_DNA"/>
</dbReference>
<dbReference type="Pfam" id="PF00583">
    <property type="entry name" value="Acetyltransf_1"/>
    <property type="match status" value="1"/>
</dbReference>
<reference evidence="2 3" key="1">
    <citation type="submission" date="2010-03" db="EMBL/GenBank/DDBJ databases">
        <title>The genome sequence of Gordonibacter pamelaeae 7-10-1-bT.</title>
        <authorList>
            <consortium name="metaHIT consortium -- http://www.metahit.eu/"/>
            <person name="Pajon A."/>
            <person name="Turner K."/>
            <person name="Parkhill J."/>
            <person name="Timmis K."/>
            <person name="Oxley A."/>
            <person name="Wurdemann D."/>
        </authorList>
    </citation>
    <scope>NUCLEOTIDE SEQUENCE [LARGE SCALE GENOMIC DNA]</scope>
    <source>
        <strain evidence="3">7-10-1-b</strain>
    </source>
</reference>